<organism evidence="2 3">
    <name type="scientific">Scytalidium lignicola</name>
    <name type="common">Hyphomycete</name>
    <dbReference type="NCBI Taxonomy" id="5539"/>
    <lineage>
        <taxon>Eukaryota</taxon>
        <taxon>Fungi</taxon>
        <taxon>Dikarya</taxon>
        <taxon>Ascomycota</taxon>
        <taxon>Pezizomycotina</taxon>
        <taxon>Leotiomycetes</taxon>
        <taxon>Leotiomycetes incertae sedis</taxon>
        <taxon>Scytalidium</taxon>
    </lineage>
</organism>
<feature type="compositionally biased region" description="Basic and acidic residues" evidence="1">
    <location>
        <begin position="10"/>
        <end position="21"/>
    </location>
</feature>
<name>A0A3E2GS28_SCYLI</name>
<evidence type="ECO:0000313" key="3">
    <source>
        <dbReference type="Proteomes" id="UP000258309"/>
    </source>
</evidence>
<dbReference type="OrthoDB" id="4225980at2759"/>
<keyword evidence="3" id="KW-1185">Reference proteome</keyword>
<feature type="non-terminal residue" evidence="2">
    <location>
        <position position="1"/>
    </location>
</feature>
<comment type="caution">
    <text evidence="2">The sequence shown here is derived from an EMBL/GenBank/DDBJ whole genome shotgun (WGS) entry which is preliminary data.</text>
</comment>
<sequence length="204" mass="23036">MSSSISARSSPERQAELKDETASNLSSAPTPTFDGSQSIDPALLDEDELPKLMLTPDDEWAEKSIQNEQKRGHAINEGGYNALKTFNGQIYSDMAVGGSHRWNYGQGVWKETKEVPDLWKIDYKTTKRRARKAPIGSEYHWLVVAHQYVEKIDANTYGTHLVDSNTTVKAQREREVELHEDAKRRVQGLPPVLKSEKVKVAKQE</sequence>
<feature type="compositionally biased region" description="Polar residues" evidence="1">
    <location>
        <begin position="22"/>
        <end position="39"/>
    </location>
</feature>
<feature type="region of interest" description="Disordered" evidence="1">
    <location>
        <begin position="1"/>
        <end position="50"/>
    </location>
</feature>
<dbReference type="EMBL" id="NCSJ02000572">
    <property type="protein sequence ID" value="RFU23876.1"/>
    <property type="molecule type" value="Genomic_DNA"/>
</dbReference>
<evidence type="ECO:0000256" key="1">
    <source>
        <dbReference type="SAM" id="MobiDB-lite"/>
    </source>
</evidence>
<dbReference type="Proteomes" id="UP000258309">
    <property type="component" value="Unassembled WGS sequence"/>
</dbReference>
<evidence type="ECO:0000313" key="2">
    <source>
        <dbReference type="EMBL" id="RFU23876.1"/>
    </source>
</evidence>
<proteinExistence type="predicted"/>
<feature type="non-terminal residue" evidence="2">
    <location>
        <position position="204"/>
    </location>
</feature>
<dbReference type="AlphaFoldDB" id="A0A3E2GS28"/>
<reference evidence="2 3" key="1">
    <citation type="submission" date="2018-05" db="EMBL/GenBank/DDBJ databases">
        <title>Draft genome sequence of Scytalidium lignicola DSM 105466, a ubiquitous saprotrophic fungus.</title>
        <authorList>
            <person name="Buettner E."/>
            <person name="Gebauer A.M."/>
            <person name="Hofrichter M."/>
            <person name="Liers C."/>
            <person name="Kellner H."/>
        </authorList>
    </citation>
    <scope>NUCLEOTIDE SEQUENCE [LARGE SCALE GENOMIC DNA]</scope>
    <source>
        <strain evidence="2 3">DSM 105466</strain>
    </source>
</reference>
<protein>
    <submittedName>
        <fullName evidence="2">Uncharacterized protein</fullName>
    </submittedName>
</protein>
<gene>
    <name evidence="2" type="ORF">B7463_g12459</name>
</gene>
<dbReference type="STRING" id="5539.A0A3E2GS28"/>
<accession>A0A3E2GS28</accession>